<dbReference type="PANTHER" id="PTHR33540:SF1">
    <property type="entry name" value="N-ACETYLMURAMATE_N-ACETYLGLUCOSAMINE KINASE"/>
    <property type="match status" value="1"/>
</dbReference>
<gene>
    <name evidence="4" type="ORF">GNT65_18075</name>
</gene>
<dbReference type="Gene3D" id="3.30.200.20">
    <property type="entry name" value="Phosphorylase Kinase, domain 1"/>
    <property type="match status" value="1"/>
</dbReference>
<reference evidence="4 5" key="1">
    <citation type="submission" date="2019-12" db="EMBL/GenBank/DDBJ databases">
        <title>Shewanella insulae sp. nov., isolated from a tidal flat.</title>
        <authorList>
            <person name="Yoon J.-H."/>
        </authorList>
    </citation>
    <scope>NUCLEOTIDE SEQUENCE [LARGE SCALE GENOMIC DNA]</scope>
    <source>
        <strain evidence="4 5">JBTF-M18</strain>
    </source>
</reference>
<dbReference type="AlphaFoldDB" id="A0A6L7I1Y0"/>
<organism evidence="4 5">
    <name type="scientific">Shewanella insulae</name>
    <dbReference type="NCBI Taxonomy" id="2681496"/>
    <lineage>
        <taxon>Bacteria</taxon>
        <taxon>Pseudomonadati</taxon>
        <taxon>Pseudomonadota</taxon>
        <taxon>Gammaproteobacteria</taxon>
        <taxon>Alteromonadales</taxon>
        <taxon>Shewanellaceae</taxon>
        <taxon>Shewanella</taxon>
    </lineage>
</organism>
<evidence type="ECO:0000313" key="5">
    <source>
        <dbReference type="Proteomes" id="UP000474778"/>
    </source>
</evidence>
<protein>
    <submittedName>
        <fullName evidence="4">Phosphotransferase</fullName>
    </submittedName>
</protein>
<evidence type="ECO:0000256" key="1">
    <source>
        <dbReference type="ARBA" id="ARBA00022741"/>
    </source>
</evidence>
<dbReference type="Proteomes" id="UP000474778">
    <property type="component" value="Unassembled WGS sequence"/>
</dbReference>
<proteinExistence type="predicted"/>
<dbReference type="SUPFAM" id="SSF56112">
    <property type="entry name" value="Protein kinase-like (PK-like)"/>
    <property type="match status" value="1"/>
</dbReference>
<evidence type="ECO:0000259" key="3">
    <source>
        <dbReference type="Pfam" id="PF01636"/>
    </source>
</evidence>
<evidence type="ECO:0000313" key="4">
    <source>
        <dbReference type="EMBL" id="MXR70567.1"/>
    </source>
</evidence>
<evidence type="ECO:0000256" key="2">
    <source>
        <dbReference type="ARBA" id="ARBA00022840"/>
    </source>
</evidence>
<keyword evidence="5" id="KW-1185">Reference proteome</keyword>
<dbReference type="InterPro" id="IPR002575">
    <property type="entry name" value="Aminoglycoside_PTrfase"/>
</dbReference>
<dbReference type="Gene3D" id="3.90.1200.10">
    <property type="match status" value="1"/>
</dbReference>
<sequence>MPLSDPRFLALNSWIARTLGDEAQIALISGDASFRRYYRVKCSNQTFIAMDSPPDLVPVAPFIALANAYCDHGILAPEVKAADMAQGFLLLSDLGDTQLLEVLTLDNVGHHYGKALGLLDEIQTITSSAGQPLPDYDDAFVLRELNIFVEWLLEHHLQLSLDSQTRQMIYDCFGLLIDNVAQQPKVGMHRDYHSRNLMLCDGKLAVIDFQDAVLGPITYDAVSLLRDCYVRWPNAVVEPLLELHYKQARALGRIGNKVDLAQYRRWFDLMGMQRHLKAAGIFCRLNYRDGKPGYLKDIPLTLDYVCDIGAKYPEFEPFVAWLRCEVVPHMTSDKLSQLTSKSEAQ</sequence>
<keyword evidence="4" id="KW-0808">Transferase</keyword>
<comment type="caution">
    <text evidence="4">The sequence shown here is derived from an EMBL/GenBank/DDBJ whole genome shotgun (WGS) entry which is preliminary data.</text>
</comment>
<dbReference type="RefSeq" id="WP_160798588.1">
    <property type="nucleotide sequence ID" value="NZ_WRPA01000021.1"/>
</dbReference>
<dbReference type="Pfam" id="PF01636">
    <property type="entry name" value="APH"/>
    <property type="match status" value="1"/>
</dbReference>
<keyword evidence="1" id="KW-0547">Nucleotide-binding</keyword>
<name>A0A6L7I1Y0_9GAMM</name>
<dbReference type="GO" id="GO:0016740">
    <property type="term" value="F:transferase activity"/>
    <property type="evidence" value="ECO:0007669"/>
    <property type="project" value="UniProtKB-KW"/>
</dbReference>
<dbReference type="GO" id="GO:0005524">
    <property type="term" value="F:ATP binding"/>
    <property type="evidence" value="ECO:0007669"/>
    <property type="project" value="UniProtKB-KW"/>
</dbReference>
<keyword evidence="2" id="KW-0067">ATP-binding</keyword>
<accession>A0A6L7I1Y0</accession>
<dbReference type="EMBL" id="WRPA01000021">
    <property type="protein sequence ID" value="MXR70567.1"/>
    <property type="molecule type" value="Genomic_DNA"/>
</dbReference>
<dbReference type="PANTHER" id="PTHR33540">
    <property type="entry name" value="TRNA THREONYLCARBAMOYLADENOSINE BIOSYNTHESIS PROTEIN TSAE"/>
    <property type="match status" value="1"/>
</dbReference>
<feature type="domain" description="Aminoglycoside phosphotransferase" evidence="3">
    <location>
        <begin position="25"/>
        <end position="238"/>
    </location>
</feature>
<dbReference type="InterPro" id="IPR011009">
    <property type="entry name" value="Kinase-like_dom_sf"/>
</dbReference>